<sequence length="2142" mass="241884">MTTTTLLMESLDEKVQLVHSAFGNFTSATAITLTELLFAKNLPKSTKSTKSTGTTKANPGACLGKSNAKKLTSISKSNENHRILSCKEKSILATEVINATLKSLNEAVKSSGSARNVREKPKDTVLLSERDGRRKSSCISESLSQPKLSTRKTSHSNISGTEYRMCTSVSFNNSEYRPTAECARIAFACLRTLQFSQVSDINLPPLQLENGMSVLIAKLISLEMDDLATKELRILKRCLLSDGTTKKIPIVDETSVVTSGNTLADLLDFGKVTFTGPKLEIVITTQLQVLRLMNSSSKKSKYAHLALQVLSTEYLTSPTNLIMTAAKDVTETEKKEKIIRQLYSLSEYILSLCPSILSSYDIVATETKLNVCPEDAILLQTIALRSRFLWWGLSGRKGDLIKDIFDPFFRCFSTFVRRSKNSTSETYSIAVEVVEVMRRLLEGQSISYSSTLNLLLVEIYKVLASLAKHASQIDAAIDWANQAHHILKMEKVSEAKLYSAFTRIISLRLQSPTRETAEEEQLMNLLEYLGRPFSGEVSEIDDLLIEVSHARRAALNLLNENFKQTEVNSKISRKINDSSQEMYRSLVFMCPLLSLRYLGSAPDHKSTHKQVTRYDKKLHFIRKISIYAIDSTLFLIKTLLNQGQMKWEILDSKLQDCLSLLNRLDGGSEDVSWDTANSIPTTSYRVRISNLYYTQYLKNRENQAHSKNNEIIRVLRRSVDCIRDRPFGERKMALFTVKLERLAELYKNNGKYDEVFNLLCTLRNNMIEEGTLSTVIKKAETKPLKAAWCETPDVAMLGRTIHSILKVQLKIKASATQISLVEDNWSQEERAIILEYELEYLCKQSTLNSKLTAELLRVVVGHLLEIYQKSKYPLRRFRVLLRLLLNDYSNLCEELKGTEFELDYDFIENLVIKDTEDEGLSNYYLHYKNMVMMSKELDKEQPSLKKLTKGLSTWLSIISSCQNHFDLSEKIDDIIELLAFLHTMNDWFQVHGHDNIRVAALQLILLLNEKCEAIIKPDELTLSFVVLGMQWLHLGYSGKASLYLDRARTSNKKTGGSSFVSLQLQIFLCEYLLTIGNLSEVENNLSLAQSLFVKQKGNLFYSNTAISLHQKTKTNILISNAYVLSSKLALERGLVQTALGHAKQSVQLLRRTWNTIEENMNHKANIVDNNSRSDLNEITKEFSNMSLKNLSQSSSSSSGTSHDYTLFWTIITPLFHSLKHLSSIFAHHGMFQETVYYADQAYKLAKQVKSDIHLAISGIDLGNIWLRGGNLSKGSELLNEAKSILSSSEKGKLAALLAYNLGMMHGLQGDNDVEISLYNDAIIILNSIIRKEHILSIEILLEATDIAEDQVPLKKGTNQKRTLTKKTIVRNKPATRSNLAINPKSRVESNSSLAIEYPYLLALRSLIIREKARVLVLQKRLADASKLLIEAETTFSSLDKVSHGLAIGRNLLVQSLNQMDADPVYSILQDSTISFPSILGASKTVRHGENQPVSLTSPRKVITTRSGGERSHLKNFSDNFFDKLRRALDYLRDTLSTALIVSPTASIYKISHLINSVALLLSTAGQAKGKSITHPGISSLFVETARNLAHRRERRAIQADPQIKLKVDGCNWPQINLLDTSKASFALQDDHMMRFEREYIDIIPKSWVVVSISLSESRHELSLIRLMADNSPFILRLPLGRTFSIDAHEENFGYDQGRAELQEIIELANKTAHDSGSRLGREARLSWWEVREGLDARMKGLLENIEKVWLGGFKGIFSQNFRRPDLLIRFQKSLQEILDKYLPSRQKRNKRNSPSRVNLDSRIFELFIGLGDPSDKACDFSELLIDLLYFVVDVLQFHGELNAYAEIDFDMIVLETTDALRCYHEANRTTSQVNEDRHIILVLDKALHCFPWESLPCLDGIAVSRLPSLEFLRERMMNIQSENLNHDKPSGCYIDRNQGSYILNPGGDLKHTLGVFQESLQGLRGWNGVVNREPSEEEFKKSLLENDVFLYFGHGSGAQYIRAREIQNLPKCAVSVLMGCSSGALTETGEFEPYGPPINYLHAGSNALVATLWDVTDKDIDRFAKSTFEHWGLFRPYIKDNELTVSPSRKKGKNNVIFDQNVKEIPKISLVEAVTMGRKACHLRYLNAAAVCVYGIPVYLKN</sequence>
<dbReference type="Gene3D" id="1.25.40.10">
    <property type="entry name" value="Tetratricopeptide repeat domain"/>
    <property type="match status" value="1"/>
</dbReference>
<evidence type="ECO:0000256" key="3">
    <source>
        <dbReference type="ARBA" id="ARBA00022801"/>
    </source>
</evidence>
<accession>A0A420J787</accession>
<comment type="caution">
    <text evidence="7">The sequence shown here is derived from an EMBL/GenBank/DDBJ whole genome shotgun (WGS) entry which is preliminary data.</text>
</comment>
<dbReference type="InterPro" id="IPR005314">
    <property type="entry name" value="Peptidase_C50"/>
</dbReference>
<protein>
    <recommendedName>
        <fullName evidence="2">separase</fullName>
        <ecNumber evidence="2">3.4.22.49</ecNumber>
    </recommendedName>
</protein>
<evidence type="ECO:0000313" key="7">
    <source>
        <dbReference type="EMBL" id="RKF82650.1"/>
    </source>
</evidence>
<organism evidence="7 8">
    <name type="scientific">Golovinomyces cichoracearum</name>
    <dbReference type="NCBI Taxonomy" id="62708"/>
    <lineage>
        <taxon>Eukaryota</taxon>
        <taxon>Fungi</taxon>
        <taxon>Dikarya</taxon>
        <taxon>Ascomycota</taxon>
        <taxon>Pezizomycotina</taxon>
        <taxon>Leotiomycetes</taxon>
        <taxon>Erysiphales</taxon>
        <taxon>Erysiphaceae</taxon>
        <taxon>Golovinomyces</taxon>
    </lineage>
</organism>
<dbReference type="GO" id="GO:0005634">
    <property type="term" value="C:nucleus"/>
    <property type="evidence" value="ECO:0007669"/>
    <property type="project" value="InterPro"/>
</dbReference>
<dbReference type="PANTHER" id="PTHR12792">
    <property type="entry name" value="EXTRA SPINDLE POLES 1-RELATED"/>
    <property type="match status" value="1"/>
</dbReference>
<dbReference type="EMBL" id="MCBQ01002277">
    <property type="protein sequence ID" value="RKF82650.1"/>
    <property type="molecule type" value="Genomic_DNA"/>
</dbReference>
<name>A0A420J787_9PEZI</name>
<comment type="catalytic activity">
    <reaction evidence="1">
        <text>All bonds known to be hydrolyzed by this endopeptidase have arginine in P1 and an acidic residue in P4. P6 is often occupied by an acidic residue or by a hydroxy-amino-acid residue, the phosphorylation of which enhances cleavage.</text>
        <dbReference type="EC" id="3.4.22.49"/>
    </reaction>
</comment>
<evidence type="ECO:0000313" key="8">
    <source>
        <dbReference type="Proteomes" id="UP000283383"/>
    </source>
</evidence>
<feature type="compositionally biased region" description="Polar residues" evidence="5">
    <location>
        <begin position="137"/>
        <end position="148"/>
    </location>
</feature>
<evidence type="ECO:0000256" key="4">
    <source>
        <dbReference type="ARBA" id="ARBA00022829"/>
    </source>
</evidence>
<proteinExistence type="predicted"/>
<dbReference type="EC" id="3.4.22.49" evidence="2"/>
<feature type="compositionally biased region" description="Basic and acidic residues" evidence="5">
    <location>
        <begin position="116"/>
        <end position="134"/>
    </location>
</feature>
<dbReference type="GO" id="GO:0044732">
    <property type="term" value="C:mitotic spindle pole body"/>
    <property type="evidence" value="ECO:0007669"/>
    <property type="project" value="TreeGrafter"/>
</dbReference>
<keyword evidence="3" id="KW-0378">Hydrolase</keyword>
<keyword evidence="4" id="KW-0159">Chromosome partition</keyword>
<evidence type="ECO:0000256" key="1">
    <source>
        <dbReference type="ARBA" id="ARBA00000451"/>
    </source>
</evidence>
<dbReference type="Proteomes" id="UP000283383">
    <property type="component" value="Unassembled WGS sequence"/>
</dbReference>
<evidence type="ECO:0000256" key="5">
    <source>
        <dbReference type="SAM" id="MobiDB-lite"/>
    </source>
</evidence>
<dbReference type="PROSITE" id="PS51700">
    <property type="entry name" value="SEPARIN"/>
    <property type="match status" value="1"/>
</dbReference>
<dbReference type="GO" id="GO:0005737">
    <property type="term" value="C:cytoplasm"/>
    <property type="evidence" value="ECO:0007669"/>
    <property type="project" value="TreeGrafter"/>
</dbReference>
<evidence type="ECO:0000256" key="2">
    <source>
        <dbReference type="ARBA" id="ARBA00012489"/>
    </source>
</evidence>
<feature type="domain" description="Peptidase C50" evidence="6">
    <location>
        <begin position="1936"/>
        <end position="2031"/>
    </location>
</feature>
<reference evidence="7 8" key="1">
    <citation type="journal article" date="2018" name="BMC Genomics">
        <title>Comparative genome analyses reveal sequence features reflecting distinct modes of host-adaptation between dicot and monocot powdery mildew.</title>
        <authorList>
            <person name="Wu Y."/>
            <person name="Ma X."/>
            <person name="Pan Z."/>
            <person name="Kale S.D."/>
            <person name="Song Y."/>
            <person name="King H."/>
            <person name="Zhang Q."/>
            <person name="Presley C."/>
            <person name="Deng X."/>
            <person name="Wei C.I."/>
            <person name="Xiao S."/>
        </authorList>
    </citation>
    <scope>NUCLEOTIDE SEQUENCE [LARGE SCALE GENOMIC DNA]</scope>
    <source>
        <strain evidence="7">UMSG3</strain>
    </source>
</reference>
<dbReference type="GO" id="GO:0051307">
    <property type="term" value="P:meiotic chromosome separation"/>
    <property type="evidence" value="ECO:0007669"/>
    <property type="project" value="TreeGrafter"/>
</dbReference>
<feature type="region of interest" description="Disordered" evidence="5">
    <location>
        <begin position="108"/>
        <end position="156"/>
    </location>
</feature>
<dbReference type="GO" id="GO:0006508">
    <property type="term" value="P:proteolysis"/>
    <property type="evidence" value="ECO:0007669"/>
    <property type="project" value="InterPro"/>
</dbReference>
<dbReference type="InterPro" id="IPR011990">
    <property type="entry name" value="TPR-like_helical_dom_sf"/>
</dbReference>
<keyword evidence="8" id="KW-1185">Reference proteome</keyword>
<gene>
    <name evidence="7" type="ORF">GcM3_022010</name>
</gene>
<dbReference type="GO" id="GO:0072686">
    <property type="term" value="C:mitotic spindle"/>
    <property type="evidence" value="ECO:0007669"/>
    <property type="project" value="TreeGrafter"/>
</dbReference>
<dbReference type="InterPro" id="IPR030397">
    <property type="entry name" value="SEPARIN_core_dom"/>
</dbReference>
<evidence type="ECO:0000259" key="6">
    <source>
        <dbReference type="PROSITE" id="PS51700"/>
    </source>
</evidence>
<dbReference type="Pfam" id="PF03568">
    <property type="entry name" value="Separin_C"/>
    <property type="match status" value="1"/>
</dbReference>
<dbReference type="PANTHER" id="PTHR12792:SF0">
    <property type="entry name" value="SEPARIN"/>
    <property type="match status" value="1"/>
</dbReference>
<dbReference type="GO" id="GO:0004197">
    <property type="term" value="F:cysteine-type endopeptidase activity"/>
    <property type="evidence" value="ECO:0007669"/>
    <property type="project" value="InterPro"/>
</dbReference>
<dbReference type="SUPFAM" id="SSF48452">
    <property type="entry name" value="TPR-like"/>
    <property type="match status" value="1"/>
</dbReference>
<dbReference type="STRING" id="62708.A0A420J787"/>